<gene>
    <name evidence="1" type="ORF">EZS28_053280</name>
</gene>
<evidence type="ECO:0000313" key="2">
    <source>
        <dbReference type="Proteomes" id="UP000324800"/>
    </source>
</evidence>
<accession>A0A5J4RFT6</accession>
<sequence>IREGGKITISESTVFQNCQSISGNGGGIYIDIDLIIGSYIKILQAQFAQCQSYNTTIPNQRAGYGSGIFMIINNWANELDGIDLRGAEYINCFADQGDKGLFIVMSDLQYLCRLGDPKGQYIRSIGYQDEISDMDILKGYLGQPSDFESSSNTDEYLSLQVSPLEPFWSQLGNRWYISSVNEGQNIIACGQKDHPCKTITYTLDRLPSDYTLYDPTTENVNMILLENDLLETEINVNAGTILGQDVAIKSLGGGKGLSAPQNLYK</sequence>
<dbReference type="Proteomes" id="UP000324800">
    <property type="component" value="Unassembled WGS sequence"/>
</dbReference>
<dbReference type="EMBL" id="SNRW01042418">
    <property type="protein sequence ID" value="KAA6332404.1"/>
    <property type="molecule type" value="Genomic_DNA"/>
</dbReference>
<proteinExistence type="predicted"/>
<protein>
    <submittedName>
        <fullName evidence="1">Uncharacterized protein</fullName>
    </submittedName>
</protein>
<feature type="non-terminal residue" evidence="1">
    <location>
        <position position="1"/>
    </location>
</feature>
<evidence type="ECO:0000313" key="1">
    <source>
        <dbReference type="EMBL" id="KAA6332404.1"/>
    </source>
</evidence>
<organism evidence="1 2">
    <name type="scientific">Streblomastix strix</name>
    <dbReference type="NCBI Taxonomy" id="222440"/>
    <lineage>
        <taxon>Eukaryota</taxon>
        <taxon>Metamonada</taxon>
        <taxon>Preaxostyla</taxon>
        <taxon>Oxymonadida</taxon>
        <taxon>Streblomastigidae</taxon>
        <taxon>Streblomastix</taxon>
    </lineage>
</organism>
<comment type="caution">
    <text evidence="1">The sequence shown here is derived from an EMBL/GenBank/DDBJ whole genome shotgun (WGS) entry which is preliminary data.</text>
</comment>
<dbReference type="AlphaFoldDB" id="A0A5J4RFT6"/>
<feature type="non-terminal residue" evidence="1">
    <location>
        <position position="265"/>
    </location>
</feature>
<reference evidence="1 2" key="1">
    <citation type="submission" date="2019-03" db="EMBL/GenBank/DDBJ databases">
        <title>Single cell metagenomics reveals metabolic interactions within the superorganism composed of flagellate Streblomastix strix and complex community of Bacteroidetes bacteria on its surface.</title>
        <authorList>
            <person name="Treitli S.C."/>
            <person name="Kolisko M."/>
            <person name="Husnik F."/>
            <person name="Keeling P."/>
            <person name="Hampl V."/>
        </authorList>
    </citation>
    <scope>NUCLEOTIDE SEQUENCE [LARGE SCALE GENOMIC DNA]</scope>
    <source>
        <strain evidence="1">ST1C</strain>
    </source>
</reference>
<name>A0A5J4RFT6_9EUKA</name>